<evidence type="ECO:0000256" key="1">
    <source>
        <dbReference type="SAM" id="MobiDB-lite"/>
    </source>
</evidence>
<sequence>MEKLRWRDDLFEVVETARDEHKQLYQQLSAIHADLQVSVQDDECATSGHHRVIGQFQALELKFEMFVKKYNDPSTSRRGLRFADEWRERVNLKTDLMALKTSIGLTNFGTAVKSRTKEVTDTSSAMVTRARAATKEATDNSVAKVKEATDNSVAKMKEATDTSVSKVHDVLHDGKAGVAMSTRSDDEAS</sequence>
<dbReference type="EMBL" id="JAGDFL010000075">
    <property type="protein sequence ID" value="KAG7398656.1"/>
    <property type="molecule type" value="Genomic_DNA"/>
</dbReference>
<organism evidence="2 3">
    <name type="scientific">Phytophthora boehmeriae</name>
    <dbReference type="NCBI Taxonomy" id="109152"/>
    <lineage>
        <taxon>Eukaryota</taxon>
        <taxon>Sar</taxon>
        <taxon>Stramenopiles</taxon>
        <taxon>Oomycota</taxon>
        <taxon>Peronosporomycetes</taxon>
        <taxon>Peronosporales</taxon>
        <taxon>Peronosporaceae</taxon>
        <taxon>Phytophthora</taxon>
    </lineage>
</organism>
<evidence type="ECO:0000313" key="2">
    <source>
        <dbReference type="EMBL" id="KAG7398656.1"/>
    </source>
</evidence>
<feature type="region of interest" description="Disordered" evidence="1">
    <location>
        <begin position="154"/>
        <end position="189"/>
    </location>
</feature>
<gene>
    <name evidence="2" type="ORF">PHYBOEH_010705</name>
</gene>
<dbReference type="AlphaFoldDB" id="A0A8T1WYX8"/>
<comment type="caution">
    <text evidence="2">The sequence shown here is derived from an EMBL/GenBank/DDBJ whole genome shotgun (WGS) entry which is preliminary data.</text>
</comment>
<accession>A0A8T1WYX8</accession>
<proteinExistence type="predicted"/>
<reference evidence="2" key="1">
    <citation type="submission" date="2021-02" db="EMBL/GenBank/DDBJ databases">
        <authorList>
            <person name="Palmer J.M."/>
        </authorList>
    </citation>
    <scope>NUCLEOTIDE SEQUENCE</scope>
    <source>
        <strain evidence="2">SCRP23</strain>
    </source>
</reference>
<name>A0A8T1WYX8_9STRA</name>
<keyword evidence="3" id="KW-1185">Reference proteome</keyword>
<dbReference type="Proteomes" id="UP000693981">
    <property type="component" value="Unassembled WGS sequence"/>
</dbReference>
<protein>
    <submittedName>
        <fullName evidence="2">Uncharacterized protein</fullName>
    </submittedName>
</protein>
<evidence type="ECO:0000313" key="3">
    <source>
        <dbReference type="Proteomes" id="UP000693981"/>
    </source>
</evidence>
<feature type="compositionally biased region" description="Basic and acidic residues" evidence="1">
    <location>
        <begin position="154"/>
        <end position="175"/>
    </location>
</feature>